<evidence type="ECO:0000256" key="1">
    <source>
        <dbReference type="ARBA" id="ARBA00004123"/>
    </source>
</evidence>
<feature type="region of interest" description="Disordered" evidence="10">
    <location>
        <begin position="464"/>
        <end position="512"/>
    </location>
</feature>
<keyword evidence="4" id="KW-0597">Phosphoprotein</keyword>
<evidence type="ECO:0000256" key="3">
    <source>
        <dbReference type="ARBA" id="ARBA00022491"/>
    </source>
</evidence>
<evidence type="ECO:0000256" key="7">
    <source>
        <dbReference type="ARBA" id="ARBA00023125"/>
    </source>
</evidence>
<feature type="region of interest" description="Disordered" evidence="10">
    <location>
        <begin position="60"/>
        <end position="91"/>
    </location>
</feature>
<keyword evidence="3" id="KW-0678">Repressor</keyword>
<organism evidence="11 12">
    <name type="scientific">Clavelina lepadiformis</name>
    <name type="common">Light-bulb sea squirt</name>
    <name type="synonym">Ascidia lepadiformis</name>
    <dbReference type="NCBI Taxonomy" id="159417"/>
    <lineage>
        <taxon>Eukaryota</taxon>
        <taxon>Metazoa</taxon>
        <taxon>Chordata</taxon>
        <taxon>Tunicata</taxon>
        <taxon>Ascidiacea</taxon>
        <taxon>Aplousobranchia</taxon>
        <taxon>Clavelinidae</taxon>
        <taxon>Clavelina</taxon>
    </lineage>
</organism>
<dbReference type="EMBL" id="CAWYQH010000046">
    <property type="protein sequence ID" value="CAK8678313.1"/>
    <property type="molecule type" value="Genomic_DNA"/>
</dbReference>
<dbReference type="PANTHER" id="PTHR12693">
    <property type="entry name" value="MENIN"/>
    <property type="match status" value="1"/>
</dbReference>
<evidence type="ECO:0000256" key="2">
    <source>
        <dbReference type="ARBA" id="ARBA00021162"/>
    </source>
</evidence>
<dbReference type="Pfam" id="PF05053">
    <property type="entry name" value="Menin"/>
    <property type="match status" value="1"/>
</dbReference>
<comment type="caution">
    <text evidence="11">The sequence shown here is derived from an EMBL/GenBank/DDBJ whole genome shotgun (WGS) entry which is preliminary data.</text>
</comment>
<evidence type="ECO:0000256" key="8">
    <source>
        <dbReference type="ARBA" id="ARBA00023163"/>
    </source>
</evidence>
<evidence type="ECO:0000256" key="9">
    <source>
        <dbReference type="ARBA" id="ARBA00023242"/>
    </source>
</evidence>
<reference evidence="11 12" key="1">
    <citation type="submission" date="2024-02" db="EMBL/GenBank/DDBJ databases">
        <authorList>
            <person name="Daric V."/>
            <person name="Darras S."/>
        </authorList>
    </citation>
    <scope>NUCLEOTIDE SEQUENCE [LARGE SCALE GENOMIC DNA]</scope>
</reference>
<dbReference type="Proteomes" id="UP001642483">
    <property type="component" value="Unassembled WGS sequence"/>
</dbReference>
<gene>
    <name evidence="11" type="ORF">CVLEPA_LOCUS8240</name>
</gene>
<dbReference type="PANTHER" id="PTHR12693:SF3">
    <property type="entry name" value="MENIN"/>
    <property type="match status" value="1"/>
</dbReference>
<evidence type="ECO:0000313" key="11">
    <source>
        <dbReference type="EMBL" id="CAK8678313.1"/>
    </source>
</evidence>
<protein>
    <recommendedName>
        <fullName evidence="2">Menin</fullName>
    </recommendedName>
</protein>
<keyword evidence="5" id="KW-0156">Chromatin regulator</keyword>
<keyword evidence="9" id="KW-0539">Nucleus</keyword>
<evidence type="ECO:0000256" key="5">
    <source>
        <dbReference type="ARBA" id="ARBA00022853"/>
    </source>
</evidence>
<evidence type="ECO:0000313" key="12">
    <source>
        <dbReference type="Proteomes" id="UP001642483"/>
    </source>
</evidence>
<feature type="compositionally biased region" description="Low complexity" evidence="10">
    <location>
        <begin position="482"/>
        <end position="496"/>
    </location>
</feature>
<keyword evidence="12" id="KW-1185">Reference proteome</keyword>
<name>A0ABP0FHB1_CLALP</name>
<comment type="subcellular location">
    <subcellularLocation>
        <location evidence="1">Nucleus</location>
    </subcellularLocation>
</comment>
<evidence type="ECO:0000256" key="10">
    <source>
        <dbReference type="SAM" id="MobiDB-lite"/>
    </source>
</evidence>
<sequence length="599" mass="67371">MTIREAEKSYFPVNTQQSFLDLVTSHISYHKDEDGEPNLVFLSILFGYLEHELTVCRLSTSDNSSEPENDATKISIDASKNSSLTSDEERANDTNFPTLELDIVEGLYEQFTLMIKSQIDRSLIELTTRSGYATKLLCKRVSDVIWNGLLPSYHKDKAHIQSLFSYLTGRQLDCFGLAFVVVAACQLLNYGDVHLVVSGDHAWAACGEDSKEMVEVTWHGRGSEDRRGYTIDQSVTDKSWMYHGGSAVKCDRWMELVAMLTSINPSISIHCDSEELLSIQYQLMRLLYSQGHLNNYPMALGLLCELSESLQAKDLDIEDLHKKSLAVVQTLYDDLHVLPYCSKGHFCLRHQRYKEAIKYWAKAALVVSKYNYGKEDEEIYKEMIDIANDLIPQALKEDLSLCGDADCYRDILRFYDGICLWEEDSSTPVLHSWWARHFTFTIGRFQPSAKESIKITDSADLDTSISGEDGMSRRSSRGHGVSMSSPSASSASMSSPKSDLRSSADSTVSYSEPCSSKLSAKACSSDSKNPNKLQLHSQKMKALKDMLISGKKINSQAVGLLLTAQSQVHFVKRRSNTGDYSMEYGNTFKRGRRSKDFES</sequence>
<accession>A0ABP0FHB1</accession>
<proteinExistence type="predicted"/>
<feature type="compositionally biased region" description="Polar residues" evidence="10">
    <location>
        <begin position="501"/>
        <end position="512"/>
    </location>
</feature>
<keyword evidence="8" id="KW-0804">Transcription</keyword>
<keyword evidence="6" id="KW-0805">Transcription regulation</keyword>
<dbReference type="InterPro" id="IPR007747">
    <property type="entry name" value="Menin"/>
</dbReference>
<evidence type="ECO:0000256" key="4">
    <source>
        <dbReference type="ARBA" id="ARBA00022553"/>
    </source>
</evidence>
<dbReference type="CDD" id="cd14456">
    <property type="entry name" value="Menin"/>
    <property type="match status" value="1"/>
</dbReference>
<keyword evidence="7" id="KW-0238">DNA-binding</keyword>
<evidence type="ECO:0000256" key="6">
    <source>
        <dbReference type="ARBA" id="ARBA00023015"/>
    </source>
</evidence>